<evidence type="ECO:0000313" key="8">
    <source>
        <dbReference type="Proteomes" id="UP000321720"/>
    </source>
</evidence>
<comment type="caution">
    <text evidence="7">The sequence shown here is derived from an EMBL/GenBank/DDBJ whole genome shotgun (WGS) entry which is preliminary data.</text>
</comment>
<dbReference type="Gene3D" id="2.60.40.10">
    <property type="entry name" value="Immunoglobulins"/>
    <property type="match status" value="9"/>
</dbReference>
<protein>
    <recommendedName>
        <fullName evidence="6">Fibronectin type-III domain-containing protein</fullName>
    </recommendedName>
</protein>
<feature type="domain" description="Fibronectin type-III" evidence="6">
    <location>
        <begin position="911"/>
        <end position="1012"/>
    </location>
</feature>
<dbReference type="PROSITE" id="PS50853">
    <property type="entry name" value="FN3"/>
    <property type="match status" value="5"/>
</dbReference>
<evidence type="ECO:0000313" key="7">
    <source>
        <dbReference type="EMBL" id="GEL93486.1"/>
    </source>
</evidence>
<dbReference type="GO" id="GO:0000272">
    <property type="term" value="P:polysaccharide catabolic process"/>
    <property type="evidence" value="ECO:0007669"/>
    <property type="project" value="UniProtKB-KW"/>
</dbReference>
<evidence type="ECO:0000256" key="5">
    <source>
        <dbReference type="SAM" id="SignalP"/>
    </source>
</evidence>
<keyword evidence="2" id="KW-0378">Hydrolase</keyword>
<feature type="domain" description="Fibronectin type-III" evidence="6">
    <location>
        <begin position="1015"/>
        <end position="1108"/>
    </location>
</feature>
<feature type="chain" id="PRO_5022181704" description="Fibronectin type-III domain-containing protein" evidence="5">
    <location>
        <begin position="29"/>
        <end position="1300"/>
    </location>
</feature>
<dbReference type="Pfam" id="PF00041">
    <property type="entry name" value="fn3"/>
    <property type="match status" value="4"/>
</dbReference>
<feature type="domain" description="Fibronectin type-III" evidence="6">
    <location>
        <begin position="1110"/>
        <end position="1207"/>
    </location>
</feature>
<dbReference type="PANTHER" id="PTHR46708">
    <property type="entry name" value="TENASCIN"/>
    <property type="match status" value="1"/>
</dbReference>
<evidence type="ECO:0000256" key="3">
    <source>
        <dbReference type="ARBA" id="ARBA00023326"/>
    </source>
</evidence>
<dbReference type="InterPro" id="IPR036116">
    <property type="entry name" value="FN3_sf"/>
</dbReference>
<dbReference type="InterPro" id="IPR003961">
    <property type="entry name" value="FN3_dom"/>
</dbReference>
<keyword evidence="8" id="KW-1185">Reference proteome</keyword>
<feature type="region of interest" description="Disordered" evidence="4">
    <location>
        <begin position="462"/>
        <end position="505"/>
    </location>
</feature>
<sequence>MLRRTAAFAVSAALVIAGAAAAAVPASAATVAFVPAAPTGLTYGTTGDDPILSWEAVEGATQYKIDLATDPSFSTGTIVATTQTYARSWVPLTQLGSILGRDLYWRVFALSGSTVGDASDVQAIWADPAPAPTLLMPADGGVVTYPDPVQFTWTPVPGAISYTITYSSDPGFPTGSTTYSSTVEGTSYTPAAMLNRKSGADDIVWSWRVAANFAPATGASSTSNFSGPASSVQQFSVVWPTNASTPTLLSPTDPGQVYSDPKFSWTPVAGAVKYHIEIGSASDGTNVTTILEYADTTATTYVPTEQWPDAVYWWTVWAIDPTNNKGGTPTPVSFTKAWGTQTGASIATASYTPAYPVPTFGSLPGAEETVVPLDELELTWQPLPRATLYEVEVVPHNGQPRLTCRTASTSATIIETAAPGSVSSEYAAGYGRCLWSTTAIARIQPGVEYTWRVRAVDFAGNAPDPLQGNGYTSGTRISPWSDPEGSDTSRERHFQVSEPPATGAVTSGADMAAWATERLASASKAAPEFRWNRVNGANVYDVDVYRDAALTNHVASFRTPQTVLRVNGVFDDTTAGGYYWTVRAAYTPDWTNFVYPGGSVSSDPVDWTKLSTPSDFVGVTPVTQLANGSVLLAWRPQAQSAPADGGSRGYRVQIFKSTDESLGSIDVENPWFVAANPINGKALTAGGYKFRVAPLDALGEPGSYSAKVSFDVAVPAPTALTAEVGAGDGAAAATSVRLTWANTSPYTKFVVDYAPHGTATWTTAPGTLVQTGTAVTNLAPGDYDWRVTTYLDATGTSRSAATYGETFTIAGPAPTPTTPVGATLTTADRRLSWEAVPGASRYLVRIADTSTAATTTSYTETAATSLVLPTNLVFGKQYYWTVAAVPEKKSTSSARVVLGISAPRAFQVVTPPGPITLATPKVTGTSIALSWTALTGAGAGSSQAPQYRLAYRAKNTTGTPDEWQVVELGSGVAATTLTGLALAQTYELKLMAYNAEGSGPWTSTREATTASLPGAVGNLLATPGYESLKVSWVRGADGGAAITGYHVQYRVAGTDVWSDAPGTTTSTSTTTTVTGLSGQKSYEVQVAAINAAGEGAIAITTAVTIGAPGKPRTVAVKRGDRSATVTWAAPAVNGGAAISGYLVDVRSYNATTKTWGAWATKLRPVASVTSAVVPSLVNGTKYQIRMASKTVYAQSAYTSVYTVTPAGLPSAPTSVKATAVKGKITVTWVKPSDNGSPLTGFTVQYSTNGTTWKNLASKTATTTKVDWTGATKGTRYYFRVLAKNAVGTSSPSSSAFVTAL</sequence>
<evidence type="ECO:0000256" key="4">
    <source>
        <dbReference type="SAM" id="MobiDB-lite"/>
    </source>
</evidence>
<dbReference type="SUPFAM" id="SSF49265">
    <property type="entry name" value="Fibronectin type III"/>
    <property type="match status" value="2"/>
</dbReference>
<organism evidence="7 8">
    <name type="scientific">Cellulomonas composti</name>
    <dbReference type="NCBI Taxonomy" id="266130"/>
    <lineage>
        <taxon>Bacteria</taxon>
        <taxon>Bacillati</taxon>
        <taxon>Actinomycetota</taxon>
        <taxon>Actinomycetes</taxon>
        <taxon>Micrococcales</taxon>
        <taxon>Cellulomonadaceae</taxon>
        <taxon>Cellulomonas</taxon>
    </lineage>
</organism>
<dbReference type="CDD" id="cd00063">
    <property type="entry name" value="FN3"/>
    <property type="match status" value="4"/>
</dbReference>
<feature type="domain" description="Fibronectin type-III" evidence="6">
    <location>
        <begin position="1208"/>
        <end position="1300"/>
    </location>
</feature>
<name>A0A511J658_9CELL</name>
<feature type="signal peptide" evidence="5">
    <location>
        <begin position="1"/>
        <end position="28"/>
    </location>
</feature>
<dbReference type="Proteomes" id="UP000321720">
    <property type="component" value="Unassembled WGS sequence"/>
</dbReference>
<evidence type="ECO:0000256" key="1">
    <source>
        <dbReference type="ARBA" id="ARBA00022737"/>
    </source>
</evidence>
<keyword evidence="5" id="KW-0732">Signal</keyword>
<feature type="compositionally biased region" description="Polar residues" evidence="4">
    <location>
        <begin position="469"/>
        <end position="478"/>
    </location>
</feature>
<evidence type="ECO:0000256" key="2">
    <source>
        <dbReference type="ARBA" id="ARBA00023295"/>
    </source>
</evidence>
<proteinExistence type="predicted"/>
<dbReference type="SMART" id="SM00060">
    <property type="entry name" value="FN3"/>
    <property type="match status" value="8"/>
</dbReference>
<reference evidence="7 8" key="1">
    <citation type="submission" date="2019-07" db="EMBL/GenBank/DDBJ databases">
        <title>Whole genome shotgun sequence of Cellulomonas composti NBRC 100758.</title>
        <authorList>
            <person name="Hosoyama A."/>
            <person name="Uohara A."/>
            <person name="Ohji S."/>
            <person name="Ichikawa N."/>
        </authorList>
    </citation>
    <scope>NUCLEOTIDE SEQUENCE [LARGE SCALE GENOMIC DNA]</scope>
    <source>
        <strain evidence="7 8">NBRC 100758</strain>
    </source>
</reference>
<dbReference type="InterPro" id="IPR050991">
    <property type="entry name" value="ECM_Regulatory_Proteins"/>
</dbReference>
<evidence type="ECO:0000259" key="6">
    <source>
        <dbReference type="PROSITE" id="PS50853"/>
    </source>
</evidence>
<dbReference type="PANTHER" id="PTHR46708:SF2">
    <property type="entry name" value="FIBRONECTIN TYPE-III DOMAIN-CONTAINING PROTEIN"/>
    <property type="match status" value="1"/>
</dbReference>
<keyword evidence="3" id="KW-0119">Carbohydrate metabolism</keyword>
<keyword evidence="2" id="KW-0326">Glycosidase</keyword>
<dbReference type="InterPro" id="IPR013783">
    <property type="entry name" value="Ig-like_fold"/>
</dbReference>
<dbReference type="EMBL" id="BJWG01000001">
    <property type="protein sequence ID" value="GEL93486.1"/>
    <property type="molecule type" value="Genomic_DNA"/>
</dbReference>
<dbReference type="GO" id="GO:0016798">
    <property type="term" value="F:hydrolase activity, acting on glycosyl bonds"/>
    <property type="evidence" value="ECO:0007669"/>
    <property type="project" value="UniProtKB-KW"/>
</dbReference>
<feature type="domain" description="Fibronectin type-III" evidence="6">
    <location>
        <begin position="612"/>
        <end position="716"/>
    </location>
</feature>
<accession>A0A511J658</accession>
<keyword evidence="1" id="KW-0677">Repeat</keyword>
<gene>
    <name evidence="7" type="ORF">CCO02nite_01440</name>
</gene>
<keyword evidence="3" id="KW-0624">Polysaccharide degradation</keyword>